<keyword evidence="3" id="KW-1185">Reference proteome</keyword>
<feature type="transmembrane region" description="Helical" evidence="1">
    <location>
        <begin position="82"/>
        <end position="103"/>
    </location>
</feature>
<proteinExistence type="predicted"/>
<reference evidence="2" key="1">
    <citation type="submission" date="2023-06" db="EMBL/GenBank/DDBJ databases">
        <title>Genome-scale phylogeny and comparative genomics of the fungal order Sordariales.</title>
        <authorList>
            <consortium name="Lawrence Berkeley National Laboratory"/>
            <person name="Hensen N."/>
            <person name="Bonometti L."/>
            <person name="Westerberg I."/>
            <person name="Brannstrom I.O."/>
            <person name="Guillou S."/>
            <person name="Cros-Aarteil S."/>
            <person name="Calhoun S."/>
            <person name="Haridas S."/>
            <person name="Kuo A."/>
            <person name="Mondo S."/>
            <person name="Pangilinan J."/>
            <person name="Riley R."/>
            <person name="LaButti K."/>
            <person name="Andreopoulos B."/>
            <person name="Lipzen A."/>
            <person name="Chen C."/>
            <person name="Yanf M."/>
            <person name="Daum C."/>
            <person name="Ng V."/>
            <person name="Clum A."/>
            <person name="Steindorff A."/>
            <person name="Ohm R."/>
            <person name="Martin F."/>
            <person name="Silar P."/>
            <person name="Natvig D."/>
            <person name="Lalanne C."/>
            <person name="Gautier V."/>
            <person name="Ament-velasquez S.L."/>
            <person name="Kruys A."/>
            <person name="Hutchinson M.I."/>
            <person name="Powell A.J."/>
            <person name="Barry K."/>
            <person name="Miller A.N."/>
            <person name="Grigoriev I.V."/>
            <person name="Debuchy R."/>
            <person name="Gladieux P."/>
            <person name="Thoren M.H."/>
            <person name="Johannesson H."/>
        </authorList>
    </citation>
    <scope>NUCLEOTIDE SEQUENCE</scope>
    <source>
        <strain evidence="2">SMH3187-1</strain>
    </source>
</reference>
<evidence type="ECO:0000313" key="3">
    <source>
        <dbReference type="Proteomes" id="UP001172155"/>
    </source>
</evidence>
<keyword evidence="1" id="KW-0472">Membrane</keyword>
<gene>
    <name evidence="2" type="ORF">B0T18DRAFT_392867</name>
</gene>
<organism evidence="2 3">
    <name type="scientific">Schizothecium vesticola</name>
    <dbReference type="NCBI Taxonomy" id="314040"/>
    <lineage>
        <taxon>Eukaryota</taxon>
        <taxon>Fungi</taxon>
        <taxon>Dikarya</taxon>
        <taxon>Ascomycota</taxon>
        <taxon>Pezizomycotina</taxon>
        <taxon>Sordariomycetes</taxon>
        <taxon>Sordariomycetidae</taxon>
        <taxon>Sordariales</taxon>
        <taxon>Schizotheciaceae</taxon>
        <taxon>Schizothecium</taxon>
    </lineage>
</organism>
<feature type="transmembrane region" description="Helical" evidence="1">
    <location>
        <begin position="20"/>
        <end position="43"/>
    </location>
</feature>
<dbReference type="Proteomes" id="UP001172155">
    <property type="component" value="Unassembled WGS sequence"/>
</dbReference>
<keyword evidence="1" id="KW-0812">Transmembrane</keyword>
<dbReference type="EMBL" id="JAUKUD010000005">
    <property type="protein sequence ID" value="KAK0744238.1"/>
    <property type="molecule type" value="Genomic_DNA"/>
</dbReference>
<sequence>MELHLDPLRPRRRREQDFATLDAVSLVPVMLTLLFHFLDYAYYKLTKSKGDPVARVVYITGCVFVFQADATMPYVFQTGAVLYAILGLSILAGIFQLPTMSLARTLRY</sequence>
<evidence type="ECO:0000313" key="2">
    <source>
        <dbReference type="EMBL" id="KAK0744238.1"/>
    </source>
</evidence>
<accession>A0AA40K371</accession>
<evidence type="ECO:0000256" key="1">
    <source>
        <dbReference type="SAM" id="Phobius"/>
    </source>
</evidence>
<comment type="caution">
    <text evidence="2">The sequence shown here is derived from an EMBL/GenBank/DDBJ whole genome shotgun (WGS) entry which is preliminary data.</text>
</comment>
<name>A0AA40K371_9PEZI</name>
<dbReference type="AlphaFoldDB" id="A0AA40K371"/>
<protein>
    <submittedName>
        <fullName evidence="2">Uncharacterized protein</fullName>
    </submittedName>
</protein>
<keyword evidence="1" id="KW-1133">Transmembrane helix</keyword>